<feature type="region of interest" description="Disordered" evidence="1">
    <location>
        <begin position="190"/>
        <end position="214"/>
    </location>
</feature>
<reference evidence="3" key="1">
    <citation type="submission" date="2022-11" db="UniProtKB">
        <authorList>
            <consortium name="WormBaseParasite"/>
        </authorList>
    </citation>
    <scope>IDENTIFICATION</scope>
</reference>
<name>A0A914I6I9_GLORO</name>
<protein>
    <submittedName>
        <fullName evidence="3">Uncharacterized protein</fullName>
    </submittedName>
</protein>
<dbReference type="WBParaSite" id="Gr19_v10_g7963.t1">
    <property type="protein sequence ID" value="Gr19_v10_g7963.t1"/>
    <property type="gene ID" value="Gr19_v10_g7963"/>
</dbReference>
<feature type="region of interest" description="Disordered" evidence="1">
    <location>
        <begin position="1"/>
        <end position="96"/>
    </location>
</feature>
<evidence type="ECO:0000256" key="1">
    <source>
        <dbReference type="SAM" id="MobiDB-lite"/>
    </source>
</evidence>
<evidence type="ECO:0000313" key="3">
    <source>
        <dbReference type="WBParaSite" id="Gr19_v10_g7963.t1"/>
    </source>
</evidence>
<feature type="compositionally biased region" description="Low complexity" evidence="1">
    <location>
        <begin position="82"/>
        <end position="96"/>
    </location>
</feature>
<accession>A0A914I6I9</accession>
<dbReference type="Proteomes" id="UP000887572">
    <property type="component" value="Unplaced"/>
</dbReference>
<sequence length="214" mass="23868">MVVFRREWTNPKDFYMSGSVQQGRKSEQGRQQHRGSGAVAPTGQPEQNTTVGYYGREFDGAGPQPRQQHLGSGAVAGRSGVPSARNPEEPSNNSENADTFVNALESANFIIKFLEGDDVVPFELTNNWTGERLTLRQMDEDNWLLSPQFTKGQRVPHKASVSLLINEHGLISRWLINEKINAADSRRNSSIMDSIPTRDTREPNPGLFLDLPHP</sequence>
<organism evidence="2 3">
    <name type="scientific">Globodera rostochiensis</name>
    <name type="common">Golden nematode worm</name>
    <name type="synonym">Heterodera rostochiensis</name>
    <dbReference type="NCBI Taxonomy" id="31243"/>
    <lineage>
        <taxon>Eukaryota</taxon>
        <taxon>Metazoa</taxon>
        <taxon>Ecdysozoa</taxon>
        <taxon>Nematoda</taxon>
        <taxon>Chromadorea</taxon>
        <taxon>Rhabditida</taxon>
        <taxon>Tylenchina</taxon>
        <taxon>Tylenchomorpha</taxon>
        <taxon>Tylenchoidea</taxon>
        <taxon>Heteroderidae</taxon>
        <taxon>Heteroderinae</taxon>
        <taxon>Globodera</taxon>
    </lineage>
</organism>
<feature type="compositionally biased region" description="Basic and acidic residues" evidence="1">
    <location>
        <begin position="1"/>
        <end position="10"/>
    </location>
</feature>
<evidence type="ECO:0000313" key="2">
    <source>
        <dbReference type="Proteomes" id="UP000887572"/>
    </source>
</evidence>
<dbReference type="AlphaFoldDB" id="A0A914I6I9"/>
<proteinExistence type="predicted"/>
<keyword evidence="2" id="KW-1185">Reference proteome</keyword>